<dbReference type="GO" id="GO:0015658">
    <property type="term" value="F:branched-chain amino acid transmembrane transporter activity"/>
    <property type="evidence" value="ECO:0007669"/>
    <property type="project" value="TreeGrafter"/>
</dbReference>
<dbReference type="PANTHER" id="PTHR43820:SF4">
    <property type="entry name" value="HIGH-AFFINITY BRANCHED-CHAIN AMINO ACID TRANSPORT ATP-BINDING PROTEIN LIVF"/>
    <property type="match status" value="1"/>
</dbReference>
<keyword evidence="8" id="KW-1185">Reference proteome</keyword>
<sequence length="247" mass="26512">MREALLKIAGLSAGYGDVTVLWDVDLEVKSGEIVALVGANGAGKTTLLNAVSGLVRRFRGTIRFSGQDLGRLSPDAIARLGIAHVPEGRRLFPGMTVRENLDVGAMTREARAHLAESLERVYALFPILKERSAQEAGTLSGGQQQMLAIARALMSRPKLLMIDEASLGLAPKVVDDIYAALEAIRKEGLTMLIVEQNVALALDVCHRAYVLENGRKTAASLSPATAGRLRAIRGFRRRISADEANSA</sequence>
<dbReference type="InterPro" id="IPR052156">
    <property type="entry name" value="BCAA_Transport_ATP-bd_LivF"/>
</dbReference>
<dbReference type="InterPro" id="IPR003593">
    <property type="entry name" value="AAA+_ATPase"/>
</dbReference>
<evidence type="ECO:0000313" key="8">
    <source>
        <dbReference type="Proteomes" id="UP000243024"/>
    </source>
</evidence>
<proteinExistence type="inferred from homology"/>
<keyword evidence="3" id="KW-0547">Nucleotide-binding</keyword>
<evidence type="ECO:0000256" key="4">
    <source>
        <dbReference type="ARBA" id="ARBA00022840"/>
    </source>
</evidence>
<keyword evidence="2" id="KW-0813">Transport</keyword>
<accession>A0A179IUE6</accession>
<dbReference type="PROSITE" id="PS50893">
    <property type="entry name" value="ABC_TRANSPORTER_2"/>
    <property type="match status" value="1"/>
</dbReference>
<dbReference type="RefSeq" id="WP_066197909.1">
    <property type="nucleotide sequence ID" value="NZ_CBCSAS010000003.1"/>
</dbReference>
<evidence type="ECO:0000256" key="2">
    <source>
        <dbReference type="ARBA" id="ARBA00022448"/>
    </source>
</evidence>
<dbReference type="GO" id="GO:0005524">
    <property type="term" value="F:ATP binding"/>
    <property type="evidence" value="ECO:0007669"/>
    <property type="project" value="UniProtKB-KW"/>
</dbReference>
<dbReference type="InterPro" id="IPR003439">
    <property type="entry name" value="ABC_transporter-like_ATP-bd"/>
</dbReference>
<dbReference type="CDD" id="cd03224">
    <property type="entry name" value="ABC_TM1139_LivF_branched"/>
    <property type="match status" value="1"/>
</dbReference>
<feature type="domain" description="ABC transporter" evidence="6">
    <location>
        <begin position="6"/>
        <end position="238"/>
    </location>
</feature>
<dbReference type="AlphaFoldDB" id="A0A179IUE6"/>
<name>A0A179IUE6_HYDSH</name>
<dbReference type="SUPFAM" id="SSF52540">
    <property type="entry name" value="P-loop containing nucleoside triphosphate hydrolases"/>
    <property type="match status" value="1"/>
</dbReference>
<evidence type="ECO:0000256" key="3">
    <source>
        <dbReference type="ARBA" id="ARBA00022741"/>
    </source>
</evidence>
<dbReference type="Proteomes" id="UP000243024">
    <property type="component" value="Unassembled WGS sequence"/>
</dbReference>
<dbReference type="GO" id="GO:0015807">
    <property type="term" value="P:L-amino acid transport"/>
    <property type="evidence" value="ECO:0007669"/>
    <property type="project" value="TreeGrafter"/>
</dbReference>
<reference evidence="7 8" key="1">
    <citation type="submission" date="2015-09" db="EMBL/GenBank/DDBJ databases">
        <title>Draft genome sequence of Hydrogenibacillus schlegelii DSM 2000.</title>
        <authorList>
            <person name="Hemp J."/>
        </authorList>
    </citation>
    <scope>NUCLEOTIDE SEQUENCE [LARGE SCALE GENOMIC DNA]</scope>
    <source>
        <strain evidence="7 8">MA 48</strain>
    </source>
</reference>
<dbReference type="InterPro" id="IPR027417">
    <property type="entry name" value="P-loop_NTPase"/>
</dbReference>
<dbReference type="PANTHER" id="PTHR43820">
    <property type="entry name" value="HIGH-AFFINITY BRANCHED-CHAIN AMINO ACID TRANSPORT ATP-BINDING PROTEIN LIVF"/>
    <property type="match status" value="1"/>
</dbReference>
<comment type="similarity">
    <text evidence="1">Belongs to the ABC transporter superfamily.</text>
</comment>
<gene>
    <name evidence="7" type="primary">livF</name>
    <name evidence="7" type="ORF">SA87_12025</name>
</gene>
<dbReference type="PROSITE" id="PS00211">
    <property type="entry name" value="ABC_TRANSPORTER_1"/>
    <property type="match status" value="1"/>
</dbReference>
<evidence type="ECO:0000256" key="5">
    <source>
        <dbReference type="ARBA" id="ARBA00022970"/>
    </source>
</evidence>
<dbReference type="Pfam" id="PF00005">
    <property type="entry name" value="ABC_tran"/>
    <property type="match status" value="1"/>
</dbReference>
<evidence type="ECO:0000313" key="7">
    <source>
        <dbReference type="EMBL" id="OAR05589.1"/>
    </source>
</evidence>
<organism evidence="7 8">
    <name type="scientific">Hydrogenibacillus schlegelii</name>
    <name type="common">Bacillus schlegelii</name>
    <dbReference type="NCBI Taxonomy" id="1484"/>
    <lineage>
        <taxon>Bacteria</taxon>
        <taxon>Bacillati</taxon>
        <taxon>Bacillota</taxon>
        <taxon>Bacilli</taxon>
        <taxon>Bacillales</taxon>
        <taxon>Bacillales Family X. Incertae Sedis</taxon>
        <taxon>Hydrogenibacillus</taxon>
    </lineage>
</organism>
<dbReference type="SMART" id="SM00382">
    <property type="entry name" value="AAA"/>
    <property type="match status" value="1"/>
</dbReference>
<protein>
    <submittedName>
        <fullName evidence="7">ABC transporter ATP-binding protein</fullName>
    </submittedName>
</protein>
<evidence type="ECO:0000259" key="6">
    <source>
        <dbReference type="PROSITE" id="PS50893"/>
    </source>
</evidence>
<keyword evidence="4 7" id="KW-0067">ATP-binding</keyword>
<dbReference type="GO" id="GO:0016887">
    <property type="term" value="F:ATP hydrolysis activity"/>
    <property type="evidence" value="ECO:0007669"/>
    <property type="project" value="InterPro"/>
</dbReference>
<dbReference type="Gene3D" id="3.40.50.300">
    <property type="entry name" value="P-loop containing nucleotide triphosphate hydrolases"/>
    <property type="match status" value="1"/>
</dbReference>
<keyword evidence="5" id="KW-0029">Amino-acid transport</keyword>
<evidence type="ECO:0000256" key="1">
    <source>
        <dbReference type="ARBA" id="ARBA00005417"/>
    </source>
</evidence>
<dbReference type="InterPro" id="IPR017871">
    <property type="entry name" value="ABC_transporter-like_CS"/>
</dbReference>
<dbReference type="EMBL" id="JXBB01000001">
    <property type="protein sequence ID" value="OAR05589.1"/>
    <property type="molecule type" value="Genomic_DNA"/>
</dbReference>
<comment type="caution">
    <text evidence="7">The sequence shown here is derived from an EMBL/GenBank/DDBJ whole genome shotgun (WGS) entry which is preliminary data.</text>
</comment>
<dbReference type="STRING" id="1484.SA87_12025"/>